<reference evidence="1 2" key="1">
    <citation type="submission" date="2018-06" db="EMBL/GenBank/DDBJ databases">
        <authorList>
            <consortium name="Pathogen Informatics"/>
            <person name="Doyle S."/>
        </authorList>
    </citation>
    <scope>NUCLEOTIDE SEQUENCE [LARGE SCALE GENOMIC DNA]</scope>
    <source>
        <strain evidence="1 2">NCTC13291</strain>
    </source>
</reference>
<protein>
    <submittedName>
        <fullName evidence="1">Uncharacterized protein</fullName>
    </submittedName>
</protein>
<gene>
    <name evidence="1" type="ORF">NCTC13291_04545</name>
</gene>
<sequence>MKIELRNVAYSTALSEETSNFHADIWIDGKKEGYAQNHGTGGATTVRPDALRLRLDEYGRTLPPVDVGTPTGDAPRMIVQDAEWIVDQLLTDWIVRRDLKRMLRNRAVYTRVDVPGIYQTRVLTPERLAEVLGSAAVKERWKVKAWLNTMPEDEAVATYHEAAG</sequence>
<dbReference type="RefSeq" id="WP_139323431.1">
    <property type="nucleotide sequence ID" value="NZ_CBCSHT010000084.1"/>
</dbReference>
<organism evidence="1 2">
    <name type="scientific">Roseomonas mucosa</name>
    <dbReference type="NCBI Taxonomy" id="207340"/>
    <lineage>
        <taxon>Bacteria</taxon>
        <taxon>Pseudomonadati</taxon>
        <taxon>Pseudomonadota</taxon>
        <taxon>Alphaproteobacteria</taxon>
        <taxon>Acetobacterales</taxon>
        <taxon>Roseomonadaceae</taxon>
        <taxon>Roseomonas</taxon>
    </lineage>
</organism>
<dbReference type="EMBL" id="UGVN01000003">
    <property type="protein sequence ID" value="SUE95657.1"/>
    <property type="molecule type" value="Genomic_DNA"/>
</dbReference>
<name>A0A379PL30_9PROT</name>
<accession>A0A379PL30</accession>
<dbReference type="AlphaFoldDB" id="A0A379PL30"/>
<evidence type="ECO:0000313" key="1">
    <source>
        <dbReference type="EMBL" id="SUE95657.1"/>
    </source>
</evidence>
<proteinExistence type="predicted"/>
<dbReference type="Proteomes" id="UP000254919">
    <property type="component" value="Unassembled WGS sequence"/>
</dbReference>
<evidence type="ECO:0000313" key="2">
    <source>
        <dbReference type="Proteomes" id="UP000254919"/>
    </source>
</evidence>